<reference evidence="5 6" key="3">
    <citation type="submission" date="2016-01" db="EMBL/GenBank/DDBJ databases">
        <title>The new phylogeny of the genus Mycobacterium.</title>
        <authorList>
            <person name="Tarcisio F."/>
            <person name="Conor M."/>
            <person name="Antonella G."/>
            <person name="Elisabetta G."/>
            <person name="Giulia F.S."/>
            <person name="Sara T."/>
            <person name="Anna F."/>
            <person name="Clotilde B."/>
            <person name="Roberto B."/>
            <person name="Veronica D.S."/>
            <person name="Fabio R."/>
            <person name="Monica P."/>
            <person name="Olivier J."/>
            <person name="Enrico T."/>
            <person name="Nicola S."/>
        </authorList>
    </citation>
    <scope>NUCLEOTIDE SEQUENCE [LARGE SCALE GENOMIC DNA]</scope>
    <source>
        <strain evidence="5 6">DSM 44626</strain>
    </source>
</reference>
<proteinExistence type="inferred from homology"/>
<dbReference type="GO" id="GO:0070967">
    <property type="term" value="F:coenzyme F420 binding"/>
    <property type="evidence" value="ECO:0007669"/>
    <property type="project" value="TreeGrafter"/>
</dbReference>
<dbReference type="Gene3D" id="2.30.110.10">
    <property type="entry name" value="Electron Transport, Fmn-binding Protein, Chain A"/>
    <property type="match status" value="1"/>
</dbReference>
<dbReference type="Pfam" id="PF04075">
    <property type="entry name" value="F420H2_quin_red"/>
    <property type="match status" value="1"/>
</dbReference>
<comment type="catalytic activity">
    <reaction evidence="3">
        <text>oxidized coenzyme F420-(gamma-L-Glu)(n) + a quinol + H(+) = reduced coenzyme F420-(gamma-L-Glu)(n) + a quinone</text>
        <dbReference type="Rhea" id="RHEA:39663"/>
        <dbReference type="Rhea" id="RHEA-COMP:12939"/>
        <dbReference type="Rhea" id="RHEA-COMP:14378"/>
        <dbReference type="ChEBI" id="CHEBI:15378"/>
        <dbReference type="ChEBI" id="CHEBI:24646"/>
        <dbReference type="ChEBI" id="CHEBI:132124"/>
        <dbReference type="ChEBI" id="CHEBI:133980"/>
        <dbReference type="ChEBI" id="CHEBI:139511"/>
    </reaction>
</comment>
<sequence length="168" mass="18663">MPLPYVDPNRPGTALTRAMTKFARSKPGNLLAQRIAARTDPWLGRVSHGKISWGMFAVPSATLHMTGARTGRPRQAQVSYFHDGRDVILVASHFGRSTHPHWYYNLKAHPECEFGADSFVATEVTDPVEHARLYALAERSYPGYRDYRAAAEAIGRHIPVLRLAPAGD</sequence>
<reference evidence="4" key="2">
    <citation type="submission" date="2014-04" db="EMBL/GenBank/DDBJ databases">
        <authorList>
            <person name="Xu Y.W."/>
            <person name="Yang Q."/>
        </authorList>
    </citation>
    <scope>NUCLEOTIDE SEQUENCE</scope>
    <source>
        <strain evidence="4">DSM 44626</strain>
    </source>
</reference>
<organism evidence="4">
    <name type="scientific">Mycobacterium triplex</name>
    <dbReference type="NCBI Taxonomy" id="47839"/>
    <lineage>
        <taxon>Bacteria</taxon>
        <taxon>Bacillati</taxon>
        <taxon>Actinomycetota</taxon>
        <taxon>Actinomycetes</taxon>
        <taxon>Mycobacteriales</taxon>
        <taxon>Mycobacteriaceae</taxon>
        <taxon>Mycobacterium</taxon>
        <taxon>Mycobacterium simiae complex</taxon>
    </lineage>
</organism>
<dbReference type="GO" id="GO:0016491">
    <property type="term" value="F:oxidoreductase activity"/>
    <property type="evidence" value="ECO:0007669"/>
    <property type="project" value="UniProtKB-KW"/>
</dbReference>
<dbReference type="NCBIfam" id="TIGR00026">
    <property type="entry name" value="hi_GC_TIGR00026"/>
    <property type="match status" value="1"/>
</dbReference>
<dbReference type="EMBL" id="LQPY01000014">
    <property type="protein sequence ID" value="ORX05329.1"/>
    <property type="molecule type" value="Genomic_DNA"/>
</dbReference>
<dbReference type="PANTHER" id="PTHR39428:SF1">
    <property type="entry name" value="F420H(2)-DEPENDENT QUINONE REDUCTASE RV1261C"/>
    <property type="match status" value="1"/>
</dbReference>
<dbReference type="eggNOG" id="COG0748">
    <property type="taxonomic scope" value="Bacteria"/>
</dbReference>
<dbReference type="STRING" id="47839.BN973_00121"/>
<dbReference type="AlphaFoldDB" id="A0A024JRE0"/>
<dbReference type="Proteomes" id="UP000028880">
    <property type="component" value="Unassembled WGS sequence"/>
</dbReference>
<keyword evidence="6" id="KW-1185">Reference proteome</keyword>
<dbReference type="PANTHER" id="PTHR39428">
    <property type="entry name" value="F420H(2)-DEPENDENT QUINONE REDUCTASE RV1261C"/>
    <property type="match status" value="1"/>
</dbReference>
<evidence type="ECO:0000313" key="5">
    <source>
        <dbReference type="EMBL" id="ORX05329.1"/>
    </source>
</evidence>
<evidence type="ECO:0000313" key="4">
    <source>
        <dbReference type="EMBL" id="CDO85788.1"/>
    </source>
</evidence>
<dbReference type="InterPro" id="IPR004378">
    <property type="entry name" value="F420H2_quin_Rdtase"/>
</dbReference>
<dbReference type="HOGENOM" id="CLU_114921_0_1_11"/>
<evidence type="ECO:0000313" key="6">
    <source>
        <dbReference type="Proteomes" id="UP000193710"/>
    </source>
</evidence>
<dbReference type="EMBL" id="HG964446">
    <property type="protein sequence ID" value="CDO85788.1"/>
    <property type="molecule type" value="Genomic_DNA"/>
</dbReference>
<dbReference type="InterPro" id="IPR012349">
    <property type="entry name" value="Split_barrel_FMN-bd"/>
</dbReference>
<keyword evidence="2" id="KW-0560">Oxidoreductase</keyword>
<reference evidence="4" key="1">
    <citation type="journal article" date="2014" name="Genome Announc.">
        <title>Draft Genome Sequence of Mycobacterium triplex DSM 44626.</title>
        <authorList>
            <person name="Sassi M."/>
            <person name="Croce O."/>
            <person name="Robert C."/>
            <person name="Raoult D."/>
            <person name="Drancourt M."/>
        </authorList>
    </citation>
    <scope>NUCLEOTIDE SEQUENCE [LARGE SCALE GENOMIC DNA]</scope>
    <source>
        <strain evidence="4">DSM 44626</strain>
    </source>
</reference>
<dbReference type="OrthoDB" id="8225825at2"/>
<dbReference type="Proteomes" id="UP000193710">
    <property type="component" value="Unassembled WGS sequence"/>
</dbReference>
<evidence type="ECO:0000256" key="3">
    <source>
        <dbReference type="ARBA" id="ARBA00049106"/>
    </source>
</evidence>
<accession>A0A024JRE0</accession>
<evidence type="ECO:0000256" key="1">
    <source>
        <dbReference type="ARBA" id="ARBA00008710"/>
    </source>
</evidence>
<evidence type="ECO:0000256" key="2">
    <source>
        <dbReference type="ARBA" id="ARBA00023002"/>
    </source>
</evidence>
<dbReference type="RefSeq" id="WP_036465257.1">
    <property type="nucleotide sequence ID" value="NZ_HG964446.1"/>
</dbReference>
<protein>
    <submittedName>
        <fullName evidence="4 5">Nitroreductase</fullName>
    </submittedName>
</protein>
<gene>
    <name evidence="5" type="ORF">AWC29_10735</name>
    <name evidence="4" type="ORF">BN973_00121</name>
</gene>
<comment type="similarity">
    <text evidence="1">Belongs to the F420H(2)-dependent quinone reductase family.</text>
</comment>
<dbReference type="GO" id="GO:0005886">
    <property type="term" value="C:plasma membrane"/>
    <property type="evidence" value="ECO:0007669"/>
    <property type="project" value="TreeGrafter"/>
</dbReference>
<name>A0A024JRE0_9MYCO</name>